<comment type="subcellular location">
    <subcellularLocation>
        <location evidence="1">Periplasm</location>
    </subcellularLocation>
</comment>
<evidence type="ECO:0000313" key="7">
    <source>
        <dbReference type="Proteomes" id="UP000244904"/>
    </source>
</evidence>
<organism evidence="6 7">
    <name type="scientific">Pseudoprimorskyibacter insulae</name>
    <dbReference type="NCBI Taxonomy" id="1695997"/>
    <lineage>
        <taxon>Bacteria</taxon>
        <taxon>Pseudomonadati</taxon>
        <taxon>Pseudomonadota</taxon>
        <taxon>Alphaproteobacteria</taxon>
        <taxon>Rhodobacterales</taxon>
        <taxon>Paracoccaceae</taxon>
        <taxon>Pseudoprimorskyibacter</taxon>
    </lineage>
</organism>
<comment type="similarity">
    <text evidence="2">Belongs to the bacterial solute-binding protein 5 family.</text>
</comment>
<keyword evidence="4" id="KW-0732">Signal</keyword>
<dbReference type="EMBL" id="OMOJ01000002">
    <property type="protein sequence ID" value="SPF79399.1"/>
    <property type="molecule type" value="Genomic_DNA"/>
</dbReference>
<keyword evidence="7" id="KW-1185">Reference proteome</keyword>
<evidence type="ECO:0000313" key="6">
    <source>
        <dbReference type="EMBL" id="SPF79399.1"/>
    </source>
</evidence>
<name>A0A2R8AU52_9RHOB</name>
<dbReference type="Gene3D" id="3.40.190.10">
    <property type="entry name" value="Periplasmic binding protein-like II"/>
    <property type="match status" value="1"/>
</dbReference>
<dbReference type="CDD" id="cd08503">
    <property type="entry name" value="PBP2_NikA_DppA_OppA_like_17"/>
    <property type="match status" value="1"/>
</dbReference>
<dbReference type="InterPro" id="IPR006311">
    <property type="entry name" value="TAT_signal"/>
</dbReference>
<sequence>MTRISRRGLLTSGAAAGVLAASGLPLSASARRGGTLRVGLSGASVHDTWDARYHRDLFMMVAGQGAVFDTLTEIAADGSLRGELATQWQASADARVWTIDLRKGVTFHNGKPFNVRDVIASFQLHLDPAVASPARPIIAMIEDMTALGPHQMQITLHQGNADFPYLLSDYHLLIYPEGQIEAAIARGIGTGLYRVDRFEPGKLLTAQRVGSHYKGDSAGFFDRIELTAVPHGRDRARALMAARVDVIDQVDPALAPKVQAHPGLNLLETNGNAHVSFGLRMSASPLDQLSVRKALKHGIDRETMLDVALGGRGQVAADSPVGPANQYYVDLPAIPYDPDLARYHLRQAGLDRLSLDLSIAPTDFAQAEEAGEVFRASAEAAGIALHLQSDISDLRFERPCCAARWSGRATEDWMLTTAYAAGAPWNFGGWDHPRFQSLLASARSELDSIKRQDIYAELQFILRDEGNMLIPAFVADVQGVSKRIAHGATVGSHWPLDNARLAERWWMA</sequence>
<dbReference type="SUPFAM" id="SSF53850">
    <property type="entry name" value="Periplasmic binding protein-like II"/>
    <property type="match status" value="1"/>
</dbReference>
<evidence type="ECO:0000259" key="5">
    <source>
        <dbReference type="Pfam" id="PF00496"/>
    </source>
</evidence>
<dbReference type="AlphaFoldDB" id="A0A2R8AU52"/>
<dbReference type="GO" id="GO:0015833">
    <property type="term" value="P:peptide transport"/>
    <property type="evidence" value="ECO:0007669"/>
    <property type="project" value="TreeGrafter"/>
</dbReference>
<dbReference type="Pfam" id="PF00496">
    <property type="entry name" value="SBP_bac_5"/>
    <property type="match status" value="1"/>
</dbReference>
<evidence type="ECO:0000256" key="1">
    <source>
        <dbReference type="ARBA" id="ARBA00004418"/>
    </source>
</evidence>
<dbReference type="Gene3D" id="3.10.105.10">
    <property type="entry name" value="Dipeptide-binding Protein, Domain 3"/>
    <property type="match status" value="1"/>
</dbReference>
<dbReference type="GO" id="GO:1904680">
    <property type="term" value="F:peptide transmembrane transporter activity"/>
    <property type="evidence" value="ECO:0007669"/>
    <property type="project" value="TreeGrafter"/>
</dbReference>
<proteinExistence type="inferred from homology"/>
<dbReference type="PROSITE" id="PS51318">
    <property type="entry name" value="TAT"/>
    <property type="match status" value="1"/>
</dbReference>
<dbReference type="InterPro" id="IPR000914">
    <property type="entry name" value="SBP_5_dom"/>
</dbReference>
<dbReference type="PANTHER" id="PTHR30290:SF9">
    <property type="entry name" value="OLIGOPEPTIDE-BINDING PROTEIN APPA"/>
    <property type="match status" value="1"/>
</dbReference>
<reference evidence="7" key="1">
    <citation type="submission" date="2018-03" db="EMBL/GenBank/DDBJ databases">
        <authorList>
            <person name="Rodrigo-Torres L."/>
            <person name="Arahal R. D."/>
            <person name="Lucena T."/>
        </authorList>
    </citation>
    <scope>NUCLEOTIDE SEQUENCE [LARGE SCALE GENOMIC DNA]</scope>
    <source>
        <strain evidence="7">CECT 8871</strain>
    </source>
</reference>
<dbReference type="Gene3D" id="3.90.76.10">
    <property type="entry name" value="Dipeptide-binding Protein, Domain 1"/>
    <property type="match status" value="1"/>
</dbReference>
<dbReference type="RefSeq" id="WP_108885281.1">
    <property type="nucleotide sequence ID" value="NZ_OMOJ01000002.1"/>
</dbReference>
<accession>A0A2R8AU52</accession>
<gene>
    <name evidence="6" type="primary">hbpA_1</name>
    <name evidence="6" type="ORF">PRI8871_01195</name>
</gene>
<evidence type="ECO:0000256" key="3">
    <source>
        <dbReference type="ARBA" id="ARBA00022448"/>
    </source>
</evidence>
<dbReference type="PANTHER" id="PTHR30290">
    <property type="entry name" value="PERIPLASMIC BINDING COMPONENT OF ABC TRANSPORTER"/>
    <property type="match status" value="1"/>
</dbReference>
<evidence type="ECO:0000256" key="4">
    <source>
        <dbReference type="ARBA" id="ARBA00022729"/>
    </source>
</evidence>
<evidence type="ECO:0000256" key="2">
    <source>
        <dbReference type="ARBA" id="ARBA00005695"/>
    </source>
</evidence>
<protein>
    <submittedName>
        <fullName evidence="6">Heme-binding protein A</fullName>
    </submittedName>
</protein>
<dbReference type="InterPro" id="IPR039424">
    <property type="entry name" value="SBP_5"/>
</dbReference>
<keyword evidence="3" id="KW-0813">Transport</keyword>
<dbReference type="OrthoDB" id="9803988at2"/>
<dbReference type="Proteomes" id="UP000244904">
    <property type="component" value="Unassembled WGS sequence"/>
</dbReference>
<feature type="domain" description="Solute-binding protein family 5" evidence="5">
    <location>
        <begin position="81"/>
        <end position="390"/>
    </location>
</feature>